<name>A0A1F6BE32_9BACT</name>
<protein>
    <submittedName>
        <fullName evidence="2">Uncharacterized protein</fullName>
    </submittedName>
</protein>
<feature type="region of interest" description="Disordered" evidence="1">
    <location>
        <begin position="96"/>
        <end position="122"/>
    </location>
</feature>
<sequence>MIINFVKEEKMVGEENGIVRWHEQDNWGEWTNEQQNPEQPLSAPEPGVDYTTGFAGNAGKEIRAVGSDLGYFTGRGVRNFVLQGLADWANPPAEVKARKVPKEKGPSFGQKAREATGRAARRGANAAMRTIFDFMRRRSSGEVSLGFPVDDIVEGEFKDVTDQ</sequence>
<dbReference type="AlphaFoldDB" id="A0A1F6BE32"/>
<evidence type="ECO:0000313" key="3">
    <source>
        <dbReference type="Proteomes" id="UP000176228"/>
    </source>
</evidence>
<evidence type="ECO:0000313" key="2">
    <source>
        <dbReference type="EMBL" id="OGG35022.1"/>
    </source>
</evidence>
<accession>A0A1F6BE32</accession>
<reference evidence="2 3" key="1">
    <citation type="journal article" date="2016" name="Nat. Commun.">
        <title>Thousands of microbial genomes shed light on interconnected biogeochemical processes in an aquifer system.</title>
        <authorList>
            <person name="Anantharaman K."/>
            <person name="Brown C.T."/>
            <person name="Hug L.A."/>
            <person name="Sharon I."/>
            <person name="Castelle C.J."/>
            <person name="Probst A.J."/>
            <person name="Thomas B.C."/>
            <person name="Singh A."/>
            <person name="Wilkins M.J."/>
            <person name="Karaoz U."/>
            <person name="Brodie E.L."/>
            <person name="Williams K.H."/>
            <person name="Hubbard S.S."/>
            <person name="Banfield J.F."/>
        </authorList>
    </citation>
    <scope>NUCLEOTIDE SEQUENCE [LARGE SCALE GENOMIC DNA]</scope>
</reference>
<gene>
    <name evidence="2" type="ORF">A2968_00105</name>
</gene>
<feature type="compositionally biased region" description="Basic and acidic residues" evidence="1">
    <location>
        <begin position="96"/>
        <end position="116"/>
    </location>
</feature>
<dbReference type="EMBL" id="MFJU01000028">
    <property type="protein sequence ID" value="OGG35022.1"/>
    <property type="molecule type" value="Genomic_DNA"/>
</dbReference>
<dbReference type="Proteomes" id="UP000176228">
    <property type="component" value="Unassembled WGS sequence"/>
</dbReference>
<dbReference type="STRING" id="1798391.A2968_00105"/>
<evidence type="ECO:0000256" key="1">
    <source>
        <dbReference type="SAM" id="MobiDB-lite"/>
    </source>
</evidence>
<organism evidence="2 3">
    <name type="scientific">Candidatus Gottesmanbacteria bacterium RIFCSPLOWO2_01_FULL_42_22</name>
    <dbReference type="NCBI Taxonomy" id="1798391"/>
    <lineage>
        <taxon>Bacteria</taxon>
        <taxon>Candidatus Gottesmaniibacteriota</taxon>
    </lineage>
</organism>
<comment type="caution">
    <text evidence="2">The sequence shown here is derived from an EMBL/GenBank/DDBJ whole genome shotgun (WGS) entry which is preliminary data.</text>
</comment>
<proteinExistence type="predicted"/>